<dbReference type="EMBL" id="JADEWC010000012">
    <property type="protein sequence ID" value="MBE9222428.1"/>
    <property type="molecule type" value="Genomic_DNA"/>
</dbReference>
<dbReference type="Proteomes" id="UP000654604">
    <property type="component" value="Unassembled WGS sequence"/>
</dbReference>
<keyword evidence="2" id="KW-0732">Signal</keyword>
<reference evidence="3 4" key="1">
    <citation type="submission" date="2020-10" db="EMBL/GenBank/DDBJ databases">
        <authorList>
            <person name="Castelo-Branco R."/>
            <person name="Eusebio N."/>
            <person name="Adriana R."/>
            <person name="Vieira A."/>
            <person name="Brugerolle De Fraissinette N."/>
            <person name="Rezende De Castro R."/>
            <person name="Schneider M.P."/>
            <person name="Vasconcelos V."/>
            <person name="Leao P.N."/>
        </authorList>
    </citation>
    <scope>NUCLEOTIDE SEQUENCE [LARGE SCALE GENOMIC DNA]</scope>
    <source>
        <strain evidence="3 4">LEGE 03274</strain>
    </source>
</reference>
<proteinExistence type="predicted"/>
<feature type="signal peptide" evidence="2">
    <location>
        <begin position="1"/>
        <end position="19"/>
    </location>
</feature>
<keyword evidence="4" id="KW-1185">Reference proteome</keyword>
<feature type="region of interest" description="Disordered" evidence="1">
    <location>
        <begin position="335"/>
        <end position="369"/>
    </location>
</feature>
<feature type="region of interest" description="Disordered" evidence="1">
    <location>
        <begin position="417"/>
        <end position="444"/>
    </location>
</feature>
<feature type="compositionally biased region" description="Acidic residues" evidence="1">
    <location>
        <begin position="356"/>
        <end position="367"/>
    </location>
</feature>
<comment type="caution">
    <text evidence="3">The sequence shown here is derived from an EMBL/GenBank/DDBJ whole genome shotgun (WGS) entry which is preliminary data.</text>
</comment>
<accession>A0ABR9V3H9</accession>
<feature type="chain" id="PRO_5045441482" description="FHA domain-containing protein" evidence="2">
    <location>
        <begin position="20"/>
        <end position="444"/>
    </location>
</feature>
<dbReference type="PROSITE" id="PS51257">
    <property type="entry name" value="PROKAR_LIPOPROTEIN"/>
    <property type="match status" value="1"/>
</dbReference>
<feature type="compositionally biased region" description="Acidic residues" evidence="1">
    <location>
        <begin position="434"/>
        <end position="444"/>
    </location>
</feature>
<name>A0ABR9V3H9_9CHRO</name>
<evidence type="ECO:0000313" key="3">
    <source>
        <dbReference type="EMBL" id="MBE9222428.1"/>
    </source>
</evidence>
<evidence type="ECO:0000256" key="2">
    <source>
        <dbReference type="SAM" id="SignalP"/>
    </source>
</evidence>
<evidence type="ECO:0000313" key="4">
    <source>
        <dbReference type="Proteomes" id="UP000654604"/>
    </source>
</evidence>
<organism evidence="3 4">
    <name type="scientific">Cyanobacterium stanieri LEGE 03274</name>
    <dbReference type="NCBI Taxonomy" id="1828756"/>
    <lineage>
        <taxon>Bacteria</taxon>
        <taxon>Bacillati</taxon>
        <taxon>Cyanobacteriota</taxon>
        <taxon>Cyanophyceae</taxon>
        <taxon>Oscillatoriophycideae</taxon>
        <taxon>Chroococcales</taxon>
        <taxon>Geminocystaceae</taxon>
        <taxon>Cyanobacterium</taxon>
    </lineage>
</organism>
<evidence type="ECO:0008006" key="5">
    <source>
        <dbReference type="Google" id="ProtNLM"/>
    </source>
</evidence>
<sequence length="444" mass="50155">MLIKRILSCLIIFSLSIMISSCNDTIDSVQAFNTNNAPIPKVDNIAEVAPPKLIQELNKTFLSKQPQVSIISPADNEILSTTTAQVKLEIKGLDIFKNEELQMGPHLHFFLDDQPYQAVYNTNEPLTLSDLAPGTHTIRVFASRPWHESFKNPDAYAQTTFHVFTPTEDNNPSGSQPLLTYSRPQGNYGAEPIMLDFYLTNAPLHLVAQENQEDGIRDWRIRVTVNGETFLLDTWQPIYLTGFNKGENWVKLEFIDDRGDVIKNSFNSTVRVINYDPKIKDTLSKLVTGKISLNKAKAITIPTYIESPETTVEEVIENEVDEVMMPQEETIVEDNINQESDVSDTENKDLKKDSETITEEENQEATTEDIQATTKEEDVINEILDTVLEEENQKNSPEDNMVNNDEENKSLEEIITEEIIDVPPSNDGEKDISADDNDEVVTIN</sequence>
<gene>
    <name evidence="3" type="ORF">IQ215_06930</name>
</gene>
<evidence type="ECO:0000256" key="1">
    <source>
        <dbReference type="SAM" id="MobiDB-lite"/>
    </source>
</evidence>
<feature type="compositionally biased region" description="Basic and acidic residues" evidence="1">
    <location>
        <begin position="345"/>
        <end position="355"/>
    </location>
</feature>
<protein>
    <recommendedName>
        <fullName evidence="5">FHA domain-containing protein</fullName>
    </recommendedName>
</protein>